<feature type="chain" id="PRO_5037682946" description="DUF3108 domain-containing protein" evidence="1">
    <location>
        <begin position="20"/>
        <end position="246"/>
    </location>
</feature>
<gene>
    <name evidence="3" type="ORF">H9928_02955</name>
</gene>
<dbReference type="EMBL" id="JAHLFJ010000029">
    <property type="protein sequence ID" value="MBU3855511.1"/>
    <property type="molecule type" value="Genomic_DNA"/>
</dbReference>
<dbReference type="Proteomes" id="UP000784286">
    <property type="component" value="Unassembled WGS sequence"/>
</dbReference>
<comment type="caution">
    <text evidence="3">The sequence shown here is derived from an EMBL/GenBank/DDBJ whole genome shotgun (WGS) entry which is preliminary data.</text>
</comment>
<dbReference type="Pfam" id="PF21347">
    <property type="entry name" value="DUF3108_like"/>
    <property type="match status" value="1"/>
</dbReference>
<evidence type="ECO:0000313" key="3">
    <source>
        <dbReference type="EMBL" id="MBU3855511.1"/>
    </source>
</evidence>
<reference evidence="3" key="1">
    <citation type="journal article" date="2021" name="PeerJ">
        <title>Extensive microbial diversity within the chicken gut microbiome revealed by metagenomics and culture.</title>
        <authorList>
            <person name="Gilroy R."/>
            <person name="Ravi A."/>
            <person name="Getino M."/>
            <person name="Pursley I."/>
            <person name="Horton D.L."/>
            <person name="Alikhan N.F."/>
            <person name="Baker D."/>
            <person name="Gharbi K."/>
            <person name="Hall N."/>
            <person name="Watson M."/>
            <person name="Adriaenssens E.M."/>
            <person name="Foster-Nyarko E."/>
            <person name="Jarju S."/>
            <person name="Secka A."/>
            <person name="Antonio M."/>
            <person name="Oren A."/>
            <person name="Chaudhuri R.R."/>
            <person name="La Ragione R."/>
            <person name="Hildebrand F."/>
            <person name="Pallen M.J."/>
        </authorList>
    </citation>
    <scope>NUCLEOTIDE SEQUENCE</scope>
    <source>
        <strain evidence="3">8470</strain>
    </source>
</reference>
<sequence>MKKTCLTFAIAFFALAAQAQYCNTEKGTALLYISSDRQANETRIDTTLISAVRTQDRKTLVEQTLCNPKTRGKDSIFDDNSTIKFAYGTDKTTERIIIDENWGVETMQTLQKELAPQEKGMPFDPEELERTAGNHKGAITIPLRKDITEGEKIPSGKFTIKASFMKAGLEVSKGRYEGFEKVTVPAGAFNCLKVSYKLRKNILYLPRTVYVTQWYAEGIGLVKEETADKKGYLKQSKTLLRIISPE</sequence>
<proteinExistence type="predicted"/>
<keyword evidence="1" id="KW-0732">Signal</keyword>
<feature type="domain" description="DUF3108" evidence="2">
    <location>
        <begin position="156"/>
        <end position="239"/>
    </location>
</feature>
<accession>A0A948X2A4</accession>
<evidence type="ECO:0000256" key="1">
    <source>
        <dbReference type="SAM" id="SignalP"/>
    </source>
</evidence>
<name>A0A948X2A4_9BACT</name>
<evidence type="ECO:0000259" key="2">
    <source>
        <dbReference type="Pfam" id="PF21347"/>
    </source>
</evidence>
<reference evidence="3" key="2">
    <citation type="submission" date="2021-04" db="EMBL/GenBank/DDBJ databases">
        <authorList>
            <person name="Gilroy R."/>
        </authorList>
    </citation>
    <scope>NUCLEOTIDE SEQUENCE</scope>
    <source>
        <strain evidence="3">8470</strain>
    </source>
</reference>
<protein>
    <recommendedName>
        <fullName evidence="2">DUF3108 domain-containing protein</fullName>
    </recommendedName>
</protein>
<dbReference type="InterPro" id="IPR049279">
    <property type="entry name" value="DUF3108-like"/>
</dbReference>
<evidence type="ECO:0000313" key="4">
    <source>
        <dbReference type="Proteomes" id="UP000784286"/>
    </source>
</evidence>
<feature type="signal peptide" evidence="1">
    <location>
        <begin position="1"/>
        <end position="19"/>
    </location>
</feature>
<dbReference type="AlphaFoldDB" id="A0A948X2A4"/>
<dbReference type="Gene3D" id="2.40.360.20">
    <property type="match status" value="1"/>
</dbReference>
<organism evidence="3 4">
    <name type="scientific">Candidatus Phocaeicola excrementipullorum</name>
    <dbReference type="NCBI Taxonomy" id="2838731"/>
    <lineage>
        <taxon>Bacteria</taxon>
        <taxon>Pseudomonadati</taxon>
        <taxon>Bacteroidota</taxon>
        <taxon>Bacteroidia</taxon>
        <taxon>Bacteroidales</taxon>
        <taxon>Bacteroidaceae</taxon>
        <taxon>Phocaeicola</taxon>
    </lineage>
</organism>